<dbReference type="AlphaFoldDB" id="A0A4U1IXN6"/>
<dbReference type="RefSeq" id="WP_136934077.1">
    <property type="nucleotide sequence ID" value="NZ_SSMQ01000058.1"/>
</dbReference>
<dbReference type="InterPro" id="IPR008283">
    <property type="entry name" value="Peptidase_M17_N"/>
</dbReference>
<dbReference type="GO" id="GO:0070006">
    <property type="term" value="F:metalloaminopeptidase activity"/>
    <property type="evidence" value="ECO:0007669"/>
    <property type="project" value="InterPro"/>
</dbReference>
<organism evidence="2 3">
    <name type="scientific">Polyangium fumosum</name>
    <dbReference type="NCBI Taxonomy" id="889272"/>
    <lineage>
        <taxon>Bacteria</taxon>
        <taxon>Pseudomonadati</taxon>
        <taxon>Myxococcota</taxon>
        <taxon>Polyangia</taxon>
        <taxon>Polyangiales</taxon>
        <taxon>Polyangiaceae</taxon>
        <taxon>Polyangium</taxon>
    </lineage>
</organism>
<dbReference type="Proteomes" id="UP000309215">
    <property type="component" value="Unassembled WGS sequence"/>
</dbReference>
<sequence length="173" mass="19268">MELRFCNPELTSLDDLDTEILACSVWSDARPVHGAFGLCDWRLAGHLSGLLRSGFLTGKLGEVLMVPAKPRLTFDKLLFFGAGPREGFGEEAFRRVVQHMLDVMEGLAARVAVVELPGRPDGLIPAERAADILLASAGRKREHDVWTLVEGADGKQRITQHMIEERRRVRRVL</sequence>
<dbReference type="GO" id="GO:0006508">
    <property type="term" value="P:proteolysis"/>
    <property type="evidence" value="ECO:0007669"/>
    <property type="project" value="InterPro"/>
</dbReference>
<dbReference type="SUPFAM" id="SSF52949">
    <property type="entry name" value="Macro domain-like"/>
    <property type="match status" value="1"/>
</dbReference>
<dbReference type="Gene3D" id="3.40.220.10">
    <property type="entry name" value="Leucine Aminopeptidase, subunit E, domain 1"/>
    <property type="match status" value="1"/>
</dbReference>
<gene>
    <name evidence="2" type="ORF">E8A74_38370</name>
</gene>
<evidence type="ECO:0000313" key="3">
    <source>
        <dbReference type="Proteomes" id="UP000309215"/>
    </source>
</evidence>
<feature type="domain" description="Peptidase M17 leucyl aminopeptidase N-terminal" evidence="1">
    <location>
        <begin position="39"/>
        <end position="118"/>
    </location>
</feature>
<proteinExistence type="predicted"/>
<evidence type="ECO:0000259" key="1">
    <source>
        <dbReference type="Pfam" id="PF02789"/>
    </source>
</evidence>
<dbReference type="InterPro" id="IPR043472">
    <property type="entry name" value="Macro_dom-like"/>
</dbReference>
<keyword evidence="2" id="KW-0645">Protease</keyword>
<dbReference type="OrthoDB" id="5511693at2"/>
<keyword evidence="3" id="KW-1185">Reference proteome</keyword>
<protein>
    <submittedName>
        <fullName evidence="2">Leucyl aminopeptidase</fullName>
    </submittedName>
</protein>
<name>A0A4U1IXN6_9BACT</name>
<dbReference type="Pfam" id="PF02789">
    <property type="entry name" value="Peptidase_M17_N"/>
    <property type="match status" value="1"/>
</dbReference>
<reference evidence="2 3" key="1">
    <citation type="submission" date="2019-04" db="EMBL/GenBank/DDBJ databases">
        <authorList>
            <person name="Li Y."/>
            <person name="Wang J."/>
        </authorList>
    </citation>
    <scope>NUCLEOTIDE SEQUENCE [LARGE SCALE GENOMIC DNA]</scope>
    <source>
        <strain evidence="2 3">DSM 14668</strain>
    </source>
</reference>
<dbReference type="EMBL" id="SSMQ01000058">
    <property type="protein sequence ID" value="TKC99288.1"/>
    <property type="molecule type" value="Genomic_DNA"/>
</dbReference>
<keyword evidence="2" id="KW-0378">Hydrolase</keyword>
<accession>A0A4U1IXN6</accession>
<comment type="caution">
    <text evidence="2">The sequence shown here is derived from an EMBL/GenBank/DDBJ whole genome shotgun (WGS) entry which is preliminary data.</text>
</comment>
<keyword evidence="2" id="KW-0031">Aminopeptidase</keyword>
<evidence type="ECO:0000313" key="2">
    <source>
        <dbReference type="EMBL" id="TKC99288.1"/>
    </source>
</evidence>